<dbReference type="Proteomes" id="UP001175000">
    <property type="component" value="Unassembled WGS sequence"/>
</dbReference>
<feature type="repeat" description="ANK" evidence="4">
    <location>
        <begin position="1163"/>
        <end position="1196"/>
    </location>
</feature>
<feature type="domain" description="SH3" evidence="6">
    <location>
        <begin position="299"/>
        <end position="358"/>
    </location>
</feature>
<dbReference type="PROSITE" id="PS50002">
    <property type="entry name" value="SH3"/>
    <property type="match status" value="1"/>
</dbReference>
<feature type="repeat" description="ANK" evidence="4">
    <location>
        <begin position="619"/>
        <end position="651"/>
    </location>
</feature>
<dbReference type="EMBL" id="JAULSU010000004">
    <property type="protein sequence ID" value="KAK0620819.1"/>
    <property type="molecule type" value="Genomic_DNA"/>
</dbReference>
<evidence type="ECO:0000256" key="4">
    <source>
        <dbReference type="PROSITE-ProRule" id="PRU00023"/>
    </source>
</evidence>
<dbReference type="Gene3D" id="1.25.40.20">
    <property type="entry name" value="Ankyrin repeat-containing domain"/>
    <property type="match status" value="5"/>
</dbReference>
<feature type="repeat" description="ANK" evidence="4">
    <location>
        <begin position="1059"/>
        <end position="1091"/>
    </location>
</feature>
<evidence type="ECO:0000256" key="1">
    <source>
        <dbReference type="ARBA" id="ARBA00022443"/>
    </source>
</evidence>
<comment type="caution">
    <text evidence="7">The sequence shown here is derived from an EMBL/GenBank/DDBJ whole genome shotgun (WGS) entry which is preliminary data.</text>
</comment>
<dbReference type="Pfam" id="PF12796">
    <property type="entry name" value="Ank_2"/>
    <property type="match status" value="5"/>
</dbReference>
<dbReference type="PANTHER" id="PTHR24198">
    <property type="entry name" value="ANKYRIN REPEAT AND PROTEIN KINASE DOMAIN-CONTAINING PROTEIN"/>
    <property type="match status" value="1"/>
</dbReference>
<feature type="repeat" description="ANK" evidence="4">
    <location>
        <begin position="749"/>
        <end position="781"/>
    </location>
</feature>
<dbReference type="InterPro" id="IPR027417">
    <property type="entry name" value="P-loop_NTPase"/>
</dbReference>
<dbReference type="InterPro" id="IPR036770">
    <property type="entry name" value="Ankyrin_rpt-contain_sf"/>
</dbReference>
<dbReference type="Gene3D" id="3.40.50.300">
    <property type="entry name" value="P-loop containing nucleotide triphosphate hydrolases"/>
    <property type="match status" value="1"/>
</dbReference>
<evidence type="ECO:0000256" key="5">
    <source>
        <dbReference type="PROSITE-ProRule" id="PRU00192"/>
    </source>
</evidence>
<feature type="repeat" description="ANK" evidence="4">
    <location>
        <begin position="1581"/>
        <end position="1613"/>
    </location>
</feature>
<name>A0AA39WSK3_9PEZI</name>
<organism evidence="7 8">
    <name type="scientific">Immersiella caudata</name>
    <dbReference type="NCBI Taxonomy" id="314043"/>
    <lineage>
        <taxon>Eukaryota</taxon>
        <taxon>Fungi</taxon>
        <taxon>Dikarya</taxon>
        <taxon>Ascomycota</taxon>
        <taxon>Pezizomycotina</taxon>
        <taxon>Sordariomycetes</taxon>
        <taxon>Sordariomycetidae</taxon>
        <taxon>Sordariales</taxon>
        <taxon>Lasiosphaeriaceae</taxon>
        <taxon>Immersiella</taxon>
    </lineage>
</organism>
<dbReference type="SMART" id="SM00326">
    <property type="entry name" value="SH3"/>
    <property type="match status" value="1"/>
</dbReference>
<evidence type="ECO:0000256" key="3">
    <source>
        <dbReference type="ARBA" id="ARBA00023043"/>
    </source>
</evidence>
<proteinExistence type="predicted"/>
<evidence type="ECO:0000313" key="8">
    <source>
        <dbReference type="Proteomes" id="UP001175000"/>
    </source>
</evidence>
<keyword evidence="3 4" id="KW-0040">ANK repeat</keyword>
<keyword evidence="2" id="KW-0677">Repeat</keyword>
<dbReference type="PROSITE" id="PS50088">
    <property type="entry name" value="ANK_REPEAT"/>
    <property type="match status" value="13"/>
</dbReference>
<feature type="repeat" description="ANK" evidence="4">
    <location>
        <begin position="1026"/>
        <end position="1058"/>
    </location>
</feature>
<dbReference type="SUPFAM" id="SSF48403">
    <property type="entry name" value="Ankyrin repeat"/>
    <property type="match status" value="5"/>
</dbReference>
<feature type="repeat" description="ANK" evidence="4">
    <location>
        <begin position="927"/>
        <end position="959"/>
    </location>
</feature>
<dbReference type="PANTHER" id="PTHR24198:SF165">
    <property type="entry name" value="ANKYRIN REPEAT-CONTAINING PROTEIN-RELATED"/>
    <property type="match status" value="1"/>
</dbReference>
<feature type="repeat" description="ANK" evidence="4">
    <location>
        <begin position="1479"/>
        <end position="1512"/>
    </location>
</feature>
<dbReference type="PROSITE" id="PS50297">
    <property type="entry name" value="ANK_REP_REGION"/>
    <property type="match status" value="10"/>
</dbReference>
<reference evidence="7" key="1">
    <citation type="submission" date="2023-06" db="EMBL/GenBank/DDBJ databases">
        <title>Genome-scale phylogeny and comparative genomics of the fungal order Sordariales.</title>
        <authorList>
            <consortium name="Lawrence Berkeley National Laboratory"/>
            <person name="Hensen N."/>
            <person name="Bonometti L."/>
            <person name="Westerberg I."/>
            <person name="Brannstrom I.O."/>
            <person name="Guillou S."/>
            <person name="Cros-Aarteil S."/>
            <person name="Calhoun S."/>
            <person name="Haridas S."/>
            <person name="Kuo A."/>
            <person name="Mondo S."/>
            <person name="Pangilinan J."/>
            <person name="Riley R."/>
            <person name="Labutti K."/>
            <person name="Andreopoulos B."/>
            <person name="Lipzen A."/>
            <person name="Chen C."/>
            <person name="Yanf M."/>
            <person name="Daum C."/>
            <person name="Ng V."/>
            <person name="Clum A."/>
            <person name="Steindorff A."/>
            <person name="Ohm R."/>
            <person name="Martin F."/>
            <person name="Silar P."/>
            <person name="Natvig D."/>
            <person name="Lalanne C."/>
            <person name="Gautier V."/>
            <person name="Ament-Velasquez S.L."/>
            <person name="Kruys A."/>
            <person name="Hutchinson M.I."/>
            <person name="Powell A.J."/>
            <person name="Barry K."/>
            <person name="Miller A.N."/>
            <person name="Grigoriev I.V."/>
            <person name="Debuchy R."/>
            <person name="Gladieux P."/>
            <person name="Thoren M.H."/>
            <person name="Johannesson H."/>
        </authorList>
    </citation>
    <scope>NUCLEOTIDE SEQUENCE</scope>
    <source>
        <strain evidence="7">CBS 606.72</strain>
    </source>
</reference>
<feature type="repeat" description="ANK" evidence="4">
    <location>
        <begin position="1548"/>
        <end position="1580"/>
    </location>
</feature>
<gene>
    <name evidence="7" type="ORF">B0T14DRAFT_522207</name>
</gene>
<evidence type="ECO:0000313" key="7">
    <source>
        <dbReference type="EMBL" id="KAK0620819.1"/>
    </source>
</evidence>
<dbReference type="Gene3D" id="2.30.30.40">
    <property type="entry name" value="SH3 Domains"/>
    <property type="match status" value="1"/>
</dbReference>
<dbReference type="InterPro" id="IPR056884">
    <property type="entry name" value="NPHP3-like_N"/>
</dbReference>
<feature type="repeat" description="ANK" evidence="4">
    <location>
        <begin position="960"/>
        <end position="992"/>
    </location>
</feature>
<feature type="repeat" description="ANK" evidence="4">
    <location>
        <begin position="993"/>
        <end position="1025"/>
    </location>
</feature>
<dbReference type="Pfam" id="PF13857">
    <property type="entry name" value="Ank_5"/>
    <property type="match status" value="1"/>
</dbReference>
<protein>
    <submittedName>
        <fullName evidence="7">Ankyrin repeat-containing domain protein</fullName>
    </submittedName>
</protein>
<evidence type="ECO:0000256" key="2">
    <source>
        <dbReference type="ARBA" id="ARBA00022737"/>
    </source>
</evidence>
<dbReference type="PRINTS" id="PR01415">
    <property type="entry name" value="ANKYRIN"/>
</dbReference>
<keyword evidence="1 5" id="KW-0728">SH3 domain</keyword>
<dbReference type="InterPro" id="IPR036028">
    <property type="entry name" value="SH3-like_dom_sf"/>
</dbReference>
<feature type="repeat" description="ANK" evidence="4">
    <location>
        <begin position="1446"/>
        <end position="1478"/>
    </location>
</feature>
<dbReference type="SMART" id="SM00248">
    <property type="entry name" value="ANK"/>
    <property type="match status" value="27"/>
</dbReference>
<dbReference type="InterPro" id="IPR001452">
    <property type="entry name" value="SH3_domain"/>
</dbReference>
<evidence type="ECO:0000259" key="6">
    <source>
        <dbReference type="PROSITE" id="PS50002"/>
    </source>
</evidence>
<dbReference type="Pfam" id="PF24883">
    <property type="entry name" value="NPHP3_N"/>
    <property type="match status" value="1"/>
</dbReference>
<dbReference type="InterPro" id="IPR002110">
    <property type="entry name" value="Ankyrin_rpt"/>
</dbReference>
<sequence>MALNPKTVVTWLSPLDAHATHQKIFSQRLEGTSDWILSHSTFQRWVTDQTPTSMLWAHGLSQTGMTICTAIVANHLSHNIAGPRDAVAWFFYNCQQKPVQTALDFLSSLCAQLAAQTVGQLPSLLQKLYGERGEVEERPLDIDEVMLVFMALCDSFETVYVCLDSVNECTERGERAIILQKLHWMCNRGVFIFVTSGTHGDVPERCGCHEDIDLAMRDAEEMVIEAVEDDIRKSTWARLRNTPGRIEALMAAGQVPDDVVEAVVADSGGWFLMAHSKLDRKVREAVALSQPKESLPEAKPLFLARALEDYTSQWVGGLSFRRNDIVEVTQIEHENSWKGRVRGKQGSFPRIRVERLDDEGLTVAGMELASRTRWAEGLKKIETRSSRRREFAMTTLGWVLHANATFTTQDLVVALSRDMSSIPTFKIWSKGDVVLIEGVDGEAIPEANGDAPTENAVSILDVCEGILAIGENFSLMLDGNWRPEEAELARLFPNFHIRMATACLVSLQLDLMDNPGPAAPTMGRPRIPFKTFAEESWGYHAARANTEPLNNLGLAYLKGYDGSRATWIEERRPFFRDPYSVLVTDDETPLLKAARFGLNDILEKLLREDLYGIDKMSYQRETPISVAVEAGLTKTVQLLHRFGASVQHKNEYGEGLLHTAASMNDEVMVALLIWCGLPPGTLSTGHRITTPLEKAVAGQCTDALRVLLDQGAEVTGGILNDAIKSGNLEAVKLLVEHSALLNGTESGWDSGMALFSAVESGSIPMVEYMLQKGARMSLLDNKRSSVFHKAAFGRDLAMIKYLVEHAEDAMIPYLEDDGANSVCDGRTAVESTMIGSKDPDMEIANYLIDRMPPGVPTKDILGTAATALRLDQVEMAKRLIAMAPDPLEHMRLTCRASLIGTAVAKNDEEVLTILLQRGMSANAKDKHGWSPLHVAAGNDSQDATELLIRHGADVNATTLRGLTPLHVAVHAGATSVLRVLLDHGANTSMRADDGSTPLVAAGCSKQHGVARVLVEHGVQLNEANTDGETILHYAVMDGDAELARILLQNGIDTSILSRRGGSALHYAAYKGNPDLVNLLVEHGAAVNLPHVFRGEGFKPPEAYGSEETILWNKIGVEGPDRPRSWGSLEPGWTSLHSAVCGGNVEVVDALLRNGADINARGGKGETPLHIAASAAHTALVQHLVVDHSASVSATASNQESVLHWAALATHFTAAKQQEDHFKCGCQMEKEAKHAHPDHRRVETIQGLISLGAEPAAEDADGLTPVARAVEAGHGDAVEALLSHSSPAAASPEAYIRLLYACQKRKASASALRAVSGMFENFPNFEATEETHYAWCQILRTACLELDEAMVDLALDRGASPRMWISPEDIRPFHHAIVSKEVGIVQALLEADVDVWAPDERGRNALHVVASHPGLTTLTVYHGDEKPMRIVNLLYDSGAEPNARTPDGDTALHFAVETGDERVVGALLRHGASVDVRNAKGRTPLHRAVSGWAFPGIVRMLLSQGASALATDLEGYMPLHLIKISTQEGVELVNLLVKSGADRMVPALRGDRPAHCAVRRGNWPVFRRLVEMGIDVHARGAKRRTLLHVAAKYGDLEGVEKLLGYGLKVDVVDVDGWTPVHHAVGAAKAAVMRALLQRAKEKGVDMTRLTAVVPFEKVMKDRELADVLVFWEELGLFGATSSAVETSELVDRTSISALA</sequence>
<keyword evidence="8" id="KW-1185">Reference proteome</keyword>
<dbReference type="SUPFAM" id="SSF50044">
    <property type="entry name" value="SH3-domain"/>
    <property type="match status" value="1"/>
</dbReference>
<feature type="repeat" description="ANK" evidence="4">
    <location>
        <begin position="1130"/>
        <end position="1162"/>
    </location>
</feature>
<accession>A0AA39WSK3</accession>
<dbReference type="Pfam" id="PF07653">
    <property type="entry name" value="SH3_2"/>
    <property type="match status" value="1"/>
</dbReference>